<keyword evidence="2" id="KW-0812">Transmembrane</keyword>
<keyword evidence="8" id="KW-1185">Reference proteome</keyword>
<evidence type="ECO:0000256" key="4">
    <source>
        <dbReference type="ARBA" id="ARBA00023136"/>
    </source>
</evidence>
<evidence type="ECO:0000259" key="6">
    <source>
        <dbReference type="PROSITE" id="PS51469"/>
    </source>
</evidence>
<name>A0ABC8T2F6_9AQUA</name>
<sequence>MSASTVSITANPGTARRRPVEKSKPGIDFIGTDRVAAASASNNRIAGGDIGVGKDLSDSIRSETVLERSREHVTVQVKKPLPSSVNGTVLPRRSNRKVVPKPERPWWQTVIRVFSKNFLVLLVVSGLIQMIYRLASTLGNGPDVSFVGSEIEGRIAELDAFLQTTTKMMQVQVEAVDRKMENKIGGLKSELGKKIEDKGSEFVAELKKLDGRTGNLEKFLGELRATEWLRKQDFDGFFEEFKKAKGIDSGGDVSLDEVRAFAREIVEKEIEKRAADGLGRVDYALASGGGMVVKHSEPYAGGKGSGTWFWRNGVLRDAEKMLRPSFGEPGQCFPLKGSSGFVQIKLRAAIIPEAITLEHVAKDMFLSLRFKFSFW</sequence>
<dbReference type="Pfam" id="PF07738">
    <property type="entry name" value="Sad1_UNC"/>
    <property type="match status" value="1"/>
</dbReference>
<dbReference type="EMBL" id="CAUOFW020004025">
    <property type="protein sequence ID" value="CAK9163418.1"/>
    <property type="molecule type" value="Genomic_DNA"/>
</dbReference>
<comment type="subcellular location">
    <subcellularLocation>
        <location evidence="1">Membrane</location>
    </subcellularLocation>
</comment>
<organism evidence="7 8">
    <name type="scientific">Ilex paraguariensis</name>
    <name type="common">yerba mate</name>
    <dbReference type="NCBI Taxonomy" id="185542"/>
    <lineage>
        <taxon>Eukaryota</taxon>
        <taxon>Viridiplantae</taxon>
        <taxon>Streptophyta</taxon>
        <taxon>Embryophyta</taxon>
        <taxon>Tracheophyta</taxon>
        <taxon>Spermatophyta</taxon>
        <taxon>Magnoliopsida</taxon>
        <taxon>eudicotyledons</taxon>
        <taxon>Gunneridae</taxon>
        <taxon>Pentapetalae</taxon>
        <taxon>asterids</taxon>
        <taxon>campanulids</taxon>
        <taxon>Aquifoliales</taxon>
        <taxon>Aquifoliaceae</taxon>
        <taxon>Ilex</taxon>
    </lineage>
</organism>
<evidence type="ECO:0000256" key="5">
    <source>
        <dbReference type="SAM" id="MobiDB-lite"/>
    </source>
</evidence>
<dbReference type="PANTHER" id="PTHR12911">
    <property type="entry name" value="SAD1/UNC-84-LIKE PROTEIN-RELATED"/>
    <property type="match status" value="1"/>
</dbReference>
<dbReference type="AlphaFoldDB" id="A0ABC8T2F6"/>
<evidence type="ECO:0000313" key="8">
    <source>
        <dbReference type="Proteomes" id="UP001642360"/>
    </source>
</evidence>
<dbReference type="PROSITE" id="PS51469">
    <property type="entry name" value="SUN"/>
    <property type="match status" value="1"/>
</dbReference>
<comment type="caution">
    <text evidence="7">The sequence shown here is derived from an EMBL/GenBank/DDBJ whole genome shotgun (WGS) entry which is preliminary data.</text>
</comment>
<keyword evidence="4" id="KW-0472">Membrane</keyword>
<dbReference type="InterPro" id="IPR045119">
    <property type="entry name" value="SUN1-5"/>
</dbReference>
<dbReference type="GO" id="GO:0005635">
    <property type="term" value="C:nuclear envelope"/>
    <property type="evidence" value="ECO:0007669"/>
    <property type="project" value="UniProtKB-ARBA"/>
</dbReference>
<evidence type="ECO:0000256" key="1">
    <source>
        <dbReference type="ARBA" id="ARBA00004370"/>
    </source>
</evidence>
<evidence type="ECO:0000256" key="2">
    <source>
        <dbReference type="ARBA" id="ARBA00022692"/>
    </source>
</evidence>
<reference evidence="7 8" key="1">
    <citation type="submission" date="2024-02" db="EMBL/GenBank/DDBJ databases">
        <authorList>
            <person name="Vignale AGUSTIN F."/>
            <person name="Sosa J E."/>
            <person name="Modenutti C."/>
        </authorList>
    </citation>
    <scope>NUCLEOTIDE SEQUENCE [LARGE SCALE GENOMIC DNA]</scope>
</reference>
<dbReference type="PANTHER" id="PTHR12911:SF8">
    <property type="entry name" value="KLAROID PROTEIN-RELATED"/>
    <property type="match status" value="1"/>
</dbReference>
<dbReference type="InterPro" id="IPR012919">
    <property type="entry name" value="SUN_dom"/>
</dbReference>
<feature type="compositionally biased region" description="Polar residues" evidence="5">
    <location>
        <begin position="1"/>
        <end position="12"/>
    </location>
</feature>
<feature type="region of interest" description="Disordered" evidence="5">
    <location>
        <begin position="1"/>
        <end position="25"/>
    </location>
</feature>
<proteinExistence type="predicted"/>
<feature type="domain" description="SUN" evidence="6">
    <location>
        <begin position="278"/>
        <end position="375"/>
    </location>
</feature>
<accession>A0ABC8T2F6</accession>
<protein>
    <recommendedName>
        <fullName evidence="6">SUN domain-containing protein</fullName>
    </recommendedName>
</protein>
<evidence type="ECO:0000313" key="7">
    <source>
        <dbReference type="EMBL" id="CAK9163418.1"/>
    </source>
</evidence>
<keyword evidence="3" id="KW-1133">Transmembrane helix</keyword>
<dbReference type="GO" id="GO:0016020">
    <property type="term" value="C:membrane"/>
    <property type="evidence" value="ECO:0007669"/>
    <property type="project" value="UniProtKB-SubCell"/>
</dbReference>
<evidence type="ECO:0000256" key="3">
    <source>
        <dbReference type="ARBA" id="ARBA00022989"/>
    </source>
</evidence>
<dbReference type="Proteomes" id="UP001642360">
    <property type="component" value="Unassembled WGS sequence"/>
</dbReference>
<dbReference type="Gene3D" id="2.60.120.260">
    <property type="entry name" value="Galactose-binding domain-like"/>
    <property type="match status" value="1"/>
</dbReference>
<gene>
    <name evidence="7" type="ORF">ILEXP_LOCUS32464</name>
</gene>